<dbReference type="PANTHER" id="PTHR47481">
    <property type="match status" value="1"/>
</dbReference>
<dbReference type="KEGG" id="jre:118348442"/>
<dbReference type="PANTHER" id="PTHR47481:SF9">
    <property type="entry name" value="RETROTRANSPOSON GAG DOMAIN-CONTAINING PROTEIN"/>
    <property type="match status" value="1"/>
</dbReference>
<dbReference type="OrthoDB" id="1748459at2759"/>
<evidence type="ECO:0000313" key="2">
    <source>
        <dbReference type="Proteomes" id="UP000235220"/>
    </source>
</evidence>
<evidence type="ECO:0000313" key="3">
    <source>
        <dbReference type="RefSeq" id="XP_035545960.1"/>
    </source>
</evidence>
<protein>
    <submittedName>
        <fullName evidence="3">Uncharacterized protein LOC118348442</fullName>
    </submittedName>
</protein>
<organism evidence="2 3">
    <name type="scientific">Juglans regia</name>
    <name type="common">English walnut</name>
    <dbReference type="NCBI Taxonomy" id="51240"/>
    <lineage>
        <taxon>Eukaryota</taxon>
        <taxon>Viridiplantae</taxon>
        <taxon>Streptophyta</taxon>
        <taxon>Embryophyta</taxon>
        <taxon>Tracheophyta</taxon>
        <taxon>Spermatophyta</taxon>
        <taxon>Magnoliopsida</taxon>
        <taxon>eudicotyledons</taxon>
        <taxon>Gunneridae</taxon>
        <taxon>Pentapetalae</taxon>
        <taxon>rosids</taxon>
        <taxon>fabids</taxon>
        <taxon>Fagales</taxon>
        <taxon>Juglandaceae</taxon>
        <taxon>Juglans</taxon>
    </lineage>
</organism>
<dbReference type="Proteomes" id="UP000235220">
    <property type="component" value="Chromosome 1"/>
</dbReference>
<dbReference type="Pfam" id="PF14223">
    <property type="entry name" value="Retrotran_gag_2"/>
    <property type="match status" value="1"/>
</dbReference>
<gene>
    <name evidence="3" type="primary">LOC118348442</name>
</gene>
<feature type="region of interest" description="Disordered" evidence="1">
    <location>
        <begin position="1"/>
        <end position="36"/>
    </location>
</feature>
<dbReference type="GeneID" id="118348442"/>
<keyword evidence="2" id="KW-1185">Reference proteome</keyword>
<evidence type="ECO:0000256" key="1">
    <source>
        <dbReference type="SAM" id="MobiDB-lite"/>
    </source>
</evidence>
<accession>A0A6P9ECL9</accession>
<sequence>MVSEEPLSNEQPIPISTMSSSTNQTPPINPNSQPISSTETPLIALNITAQINEKLTPSTFPQWRAQFEALLIGYDLLDYVNGTSICPSPAHGSTVSLHKTHWVRQDKLILSAILASTSPTITPLISTAKTSHEAWKKLTTMYASRSRTRAMQLKEELTLIQRGNRSITDYLHAVKALANEITIIDHSISDDDLTLYVLNGLGPEFREIAAPIQTRETPLAFEELHDLLVGHESYLQRLEAAT</sequence>
<feature type="compositionally biased region" description="Polar residues" evidence="1">
    <location>
        <begin position="1"/>
        <end position="18"/>
    </location>
</feature>
<name>A0A6P9ECL9_JUGRE</name>
<dbReference type="RefSeq" id="XP_035545960.1">
    <property type="nucleotide sequence ID" value="XM_035690067.1"/>
</dbReference>
<proteinExistence type="predicted"/>
<dbReference type="AlphaFoldDB" id="A0A6P9ECL9"/>
<dbReference type="InParanoid" id="A0A6P9ECL9"/>
<reference evidence="3" key="1">
    <citation type="submission" date="2025-08" db="UniProtKB">
        <authorList>
            <consortium name="RefSeq"/>
        </authorList>
    </citation>
    <scope>IDENTIFICATION</scope>
    <source>
        <tissue evidence="3">Leaves</tissue>
    </source>
</reference>
<feature type="compositionally biased region" description="Low complexity" evidence="1">
    <location>
        <begin position="19"/>
        <end position="36"/>
    </location>
</feature>